<evidence type="ECO:0000259" key="2">
    <source>
        <dbReference type="Pfam" id="PF02886"/>
    </source>
</evidence>
<keyword evidence="1" id="KW-0964">Secreted</keyword>
<dbReference type="OrthoDB" id="10255543at2759"/>
<dbReference type="Pfam" id="PF02886">
    <property type="entry name" value="LBP_BPI_CETP_C"/>
    <property type="match status" value="1"/>
</dbReference>
<keyword evidence="1" id="KW-0929">Antimicrobial</keyword>
<comment type="function">
    <text evidence="1">The cytotoxic action of BPI is limited to many species of Gram-negative bacteria; this specificity may be explained by a strong affinity of the very basic N-terminal half for the negatively charged lipopolysaccharides that are unique to the Gram-negative bacterial outer envelope.</text>
</comment>
<comment type="subunit">
    <text evidence="1">Monomer. Homodimer; disulfide-linked.</text>
</comment>
<reference evidence="3" key="1">
    <citation type="thesis" date="2020" institute="ProQuest LLC" country="789 East Eisenhower Parkway, Ann Arbor, MI, USA">
        <title>Comparative Genomics and Chromosome Evolution.</title>
        <authorList>
            <person name="Mudd A.B."/>
        </authorList>
    </citation>
    <scope>NUCLEOTIDE SEQUENCE</scope>
    <source>
        <strain evidence="3">HN-11 Male</strain>
        <tissue evidence="3">Kidney and liver</tissue>
    </source>
</reference>
<keyword evidence="1" id="KW-0391">Immunity</keyword>
<dbReference type="Gene3D" id="3.15.20.10">
    <property type="entry name" value="Bactericidal permeability-increasing protein, domain 2"/>
    <property type="match status" value="1"/>
</dbReference>
<comment type="domain">
    <text evidence="1">The N- and C-terminal barrels adopt an identical fold despite having only 13% of conserved residues.</text>
</comment>
<keyword evidence="1" id="KW-0732">Signal</keyword>
<dbReference type="PANTHER" id="PTHR10504">
    <property type="entry name" value="BACTERICIDAL PERMEABILITY-INCREASING BPI PROTEIN-RELATED"/>
    <property type="match status" value="1"/>
</dbReference>
<evidence type="ECO:0000313" key="3">
    <source>
        <dbReference type="EMBL" id="KAG9460942.1"/>
    </source>
</evidence>
<gene>
    <name evidence="3" type="ORF">GDO78_018630</name>
</gene>
<keyword evidence="1" id="KW-0044">Antibiotic</keyword>
<dbReference type="SUPFAM" id="SSF55394">
    <property type="entry name" value="Bactericidal permeability-increasing protein, BPI"/>
    <property type="match status" value="1"/>
</dbReference>
<dbReference type="GO" id="GO:0050829">
    <property type="term" value="P:defense response to Gram-negative bacterium"/>
    <property type="evidence" value="ECO:0007669"/>
    <property type="project" value="UniProtKB-UniRule"/>
</dbReference>
<sequence length="80" mass="8597">MYPDMLMKLQISSTSAPLLDIKPGNLTISPKLDIQAYVILPNSSLAPAFLLNLTTTALAKVAVNSGRIVGSLQLSRYVHT</sequence>
<accession>A0A8J6C2F3</accession>
<dbReference type="AlphaFoldDB" id="A0A8J6C2F3"/>
<organism evidence="3 4">
    <name type="scientific">Eleutherodactylus coqui</name>
    <name type="common">Puerto Rican coqui</name>
    <dbReference type="NCBI Taxonomy" id="57060"/>
    <lineage>
        <taxon>Eukaryota</taxon>
        <taxon>Metazoa</taxon>
        <taxon>Chordata</taxon>
        <taxon>Craniata</taxon>
        <taxon>Vertebrata</taxon>
        <taxon>Euteleostomi</taxon>
        <taxon>Amphibia</taxon>
        <taxon>Batrachia</taxon>
        <taxon>Anura</taxon>
        <taxon>Neobatrachia</taxon>
        <taxon>Hyloidea</taxon>
        <taxon>Eleutherodactylidae</taxon>
        <taxon>Eleutherodactylinae</taxon>
        <taxon>Eleutherodactylus</taxon>
        <taxon>Eleutherodactylus</taxon>
    </lineage>
</organism>
<dbReference type="Proteomes" id="UP000770717">
    <property type="component" value="Unassembled WGS sequence"/>
</dbReference>
<name>A0A8J6C2F3_ELECQ</name>
<dbReference type="EMBL" id="WNTK01032607">
    <property type="protein sequence ID" value="KAG9460942.1"/>
    <property type="molecule type" value="Genomic_DNA"/>
</dbReference>
<dbReference type="PANTHER" id="PTHR10504:SF84">
    <property type="entry name" value="BACTERICIDAL PERMEABILITY-INCREASING PROTEIN"/>
    <property type="match status" value="1"/>
</dbReference>
<feature type="non-terminal residue" evidence="3">
    <location>
        <position position="80"/>
    </location>
</feature>
<dbReference type="InterPro" id="IPR017943">
    <property type="entry name" value="Bactericidal_perm-incr_a/b_dom"/>
</dbReference>
<comment type="domain">
    <text evidence="1">The N-terminal region may be exposed to the interior of the granule, whereas the C-terminal portion may be embedded in the membrane. During phagocytosis and degranulation, proteases may be released and activated and cleave BPI at the junction of the N- and C-terminal portions of the molecule, providing controlled release of the N-terminal antibacterial fragment when bacteria are ingested.</text>
</comment>
<feature type="domain" description="Lipid-binding serum glycoprotein C-terminal" evidence="2">
    <location>
        <begin position="1"/>
        <end position="76"/>
    </location>
</feature>
<comment type="caution">
    <text evidence="3">The sequence shown here is derived from an EMBL/GenBank/DDBJ whole genome shotgun (WGS) entry which is preliminary data.</text>
</comment>
<dbReference type="GO" id="GO:0005615">
    <property type="term" value="C:extracellular space"/>
    <property type="evidence" value="ECO:0007669"/>
    <property type="project" value="UniProtKB-UniRule"/>
</dbReference>
<dbReference type="GO" id="GO:0045087">
    <property type="term" value="P:innate immune response"/>
    <property type="evidence" value="ECO:0007669"/>
    <property type="project" value="UniProtKB-UniRule"/>
</dbReference>
<comment type="subcellular location">
    <subcellularLocation>
        <location evidence="1">Secreted</location>
    </subcellularLocation>
</comment>
<proteinExistence type="predicted"/>
<dbReference type="GO" id="GO:0008289">
    <property type="term" value="F:lipid binding"/>
    <property type="evidence" value="ECO:0007669"/>
    <property type="project" value="InterPro"/>
</dbReference>
<dbReference type="InterPro" id="IPR032942">
    <property type="entry name" value="BPI/LBP/Plunc"/>
</dbReference>
<keyword evidence="1" id="KW-0399">Innate immunity</keyword>
<keyword evidence="1" id="KW-0325">Glycoprotein</keyword>
<evidence type="ECO:0000313" key="4">
    <source>
        <dbReference type="Proteomes" id="UP000770717"/>
    </source>
</evidence>
<protein>
    <recommendedName>
        <fullName evidence="1">Bactericidal permeability-increasing protein</fullName>
        <shortName evidence="1">BPI</shortName>
    </recommendedName>
</protein>
<evidence type="ECO:0000256" key="1">
    <source>
        <dbReference type="RuleBase" id="RU369039"/>
    </source>
</evidence>
<keyword evidence="1" id="KW-1015">Disulfide bond</keyword>
<keyword evidence="4" id="KW-1185">Reference proteome</keyword>
<dbReference type="InterPro" id="IPR001124">
    <property type="entry name" value="Lipid-bd_serum_glycop_C"/>
</dbReference>